<dbReference type="Pfam" id="PF03400">
    <property type="entry name" value="DDE_Tnp_IS1"/>
    <property type="match status" value="1"/>
</dbReference>
<evidence type="ECO:0000313" key="2">
    <source>
        <dbReference type="Proteomes" id="UP001500567"/>
    </source>
</evidence>
<dbReference type="InterPro" id="IPR005063">
    <property type="entry name" value="Transposase_27"/>
</dbReference>
<gene>
    <name evidence="1" type="ORF">GCM10022408_06050</name>
</gene>
<accession>A0ABP7RIN1</accession>
<evidence type="ECO:0008006" key="3">
    <source>
        <dbReference type="Google" id="ProtNLM"/>
    </source>
</evidence>
<protein>
    <recommendedName>
        <fullName evidence="3">IS1 family transposase</fullName>
    </recommendedName>
</protein>
<reference evidence="2" key="1">
    <citation type="journal article" date="2019" name="Int. J. Syst. Evol. Microbiol.">
        <title>The Global Catalogue of Microorganisms (GCM) 10K type strain sequencing project: providing services to taxonomists for standard genome sequencing and annotation.</title>
        <authorList>
            <consortium name="The Broad Institute Genomics Platform"/>
            <consortium name="The Broad Institute Genome Sequencing Center for Infectious Disease"/>
            <person name="Wu L."/>
            <person name="Ma J."/>
        </authorList>
    </citation>
    <scope>NUCLEOTIDE SEQUENCE [LARGE SCALE GENOMIC DNA]</scope>
    <source>
        <strain evidence="2">JCM 17224</strain>
    </source>
</reference>
<dbReference type="EMBL" id="BAABDJ010000003">
    <property type="protein sequence ID" value="GAA3998103.1"/>
    <property type="molecule type" value="Genomic_DNA"/>
</dbReference>
<sequence length="123" mass="14291">MGTFVGRKKHKVWLWLAVERASRRIVARTPGQRVPEAAARRGWHALPRRYHRHCWYFTDEWKAYAKVLPRSQHRPCPKGDGRTSIVEAINCSLRQRGGVLVRKSCSFSKCLKMPTARIKIEPV</sequence>
<comment type="caution">
    <text evidence="1">The sequence shown here is derived from an EMBL/GenBank/DDBJ whole genome shotgun (WGS) entry which is preliminary data.</text>
</comment>
<proteinExistence type="predicted"/>
<name>A0ABP7RIN1_9BACT</name>
<dbReference type="RefSeq" id="WP_345070908.1">
    <property type="nucleotide sequence ID" value="NZ_BAABDJ010000003.1"/>
</dbReference>
<evidence type="ECO:0000313" key="1">
    <source>
        <dbReference type="EMBL" id="GAA3998103.1"/>
    </source>
</evidence>
<dbReference type="Proteomes" id="UP001500567">
    <property type="component" value="Unassembled WGS sequence"/>
</dbReference>
<organism evidence="1 2">
    <name type="scientific">Hymenobacter fastidiosus</name>
    <dbReference type="NCBI Taxonomy" id="486264"/>
    <lineage>
        <taxon>Bacteria</taxon>
        <taxon>Pseudomonadati</taxon>
        <taxon>Bacteroidota</taxon>
        <taxon>Cytophagia</taxon>
        <taxon>Cytophagales</taxon>
        <taxon>Hymenobacteraceae</taxon>
        <taxon>Hymenobacter</taxon>
    </lineage>
</organism>
<keyword evidence="2" id="KW-1185">Reference proteome</keyword>